<dbReference type="GeneID" id="94348797"/>
<proteinExistence type="predicted"/>
<dbReference type="RefSeq" id="XP_067819008.1">
    <property type="nucleotide sequence ID" value="XM_067963126.1"/>
</dbReference>
<dbReference type="AlphaFoldDB" id="A0A976IF90"/>
<gene>
    <name evidence="1" type="ORF">CCR75_005041</name>
</gene>
<evidence type="ECO:0000313" key="2">
    <source>
        <dbReference type="Proteomes" id="UP000294530"/>
    </source>
</evidence>
<keyword evidence="2" id="KW-1185">Reference proteome</keyword>
<dbReference type="KEGG" id="blac:94348797"/>
<name>A0A976IF90_BRELC</name>
<sequence>MEEKYGAFYQQTSKVEVFKVRMAHALGSMTERYMIFTLMANIHLLDELTFCKKSTLEYAAALDQLKTVFASTPSALLLLASHMVEHSERIACTSESLYSRKAYKRKYFIPLAQVASLRANGPFLHVHYIMDTDISKLRKDAAPGQTKSAR</sequence>
<accession>A0A976IF90</accession>
<dbReference type="Proteomes" id="UP000294530">
    <property type="component" value="Unassembled WGS sequence"/>
</dbReference>
<reference evidence="1 2" key="1">
    <citation type="journal article" date="2021" name="Genome Biol.">
        <title>AFLAP: assembly-free linkage analysis pipeline using k-mers from genome sequencing data.</title>
        <authorList>
            <person name="Fletcher K."/>
            <person name="Zhang L."/>
            <person name="Gil J."/>
            <person name="Han R."/>
            <person name="Cavanaugh K."/>
            <person name="Michelmore R."/>
        </authorList>
    </citation>
    <scope>NUCLEOTIDE SEQUENCE [LARGE SCALE GENOMIC DNA]</scope>
    <source>
        <strain evidence="1 2">SF5</strain>
    </source>
</reference>
<protein>
    <submittedName>
        <fullName evidence="1">Uncharacterized protein</fullName>
    </submittedName>
</protein>
<dbReference type="EMBL" id="SHOA02000016">
    <property type="protein sequence ID" value="TDH69509.1"/>
    <property type="molecule type" value="Genomic_DNA"/>
</dbReference>
<comment type="caution">
    <text evidence="1">The sequence shown here is derived from an EMBL/GenBank/DDBJ whole genome shotgun (WGS) entry which is preliminary data.</text>
</comment>
<evidence type="ECO:0000313" key="1">
    <source>
        <dbReference type="EMBL" id="TDH69509.1"/>
    </source>
</evidence>
<organism evidence="1 2">
    <name type="scientific">Bremia lactucae</name>
    <name type="common">Lettuce downy mildew</name>
    <dbReference type="NCBI Taxonomy" id="4779"/>
    <lineage>
        <taxon>Eukaryota</taxon>
        <taxon>Sar</taxon>
        <taxon>Stramenopiles</taxon>
        <taxon>Oomycota</taxon>
        <taxon>Peronosporomycetes</taxon>
        <taxon>Peronosporales</taxon>
        <taxon>Peronosporaceae</taxon>
        <taxon>Bremia</taxon>
    </lineage>
</organism>